<reference evidence="4" key="1">
    <citation type="journal article" date="2016" name="Nat. Commun.">
        <title>The Gonium pectorale genome demonstrates co-option of cell cycle regulation during the evolution of multicellularity.</title>
        <authorList>
            <person name="Hanschen E.R."/>
            <person name="Marriage T.N."/>
            <person name="Ferris P.J."/>
            <person name="Hamaji T."/>
            <person name="Toyoda A."/>
            <person name="Fujiyama A."/>
            <person name="Neme R."/>
            <person name="Noguchi H."/>
            <person name="Minakuchi Y."/>
            <person name="Suzuki M."/>
            <person name="Kawai-Toyooka H."/>
            <person name="Smith D.R."/>
            <person name="Sparks H."/>
            <person name="Anderson J."/>
            <person name="Bakaric R."/>
            <person name="Luria V."/>
            <person name="Karger A."/>
            <person name="Kirschner M.W."/>
            <person name="Durand P.M."/>
            <person name="Michod R.E."/>
            <person name="Nozaki H."/>
            <person name="Olson B.J."/>
        </authorList>
    </citation>
    <scope>NUCLEOTIDE SEQUENCE [LARGE SCALE GENOMIC DNA]</scope>
    <source>
        <strain evidence="4">NIES-2863</strain>
    </source>
</reference>
<name>A0A150FUV2_GONPE</name>
<feature type="transmembrane region" description="Helical" evidence="1">
    <location>
        <begin position="85"/>
        <end position="109"/>
    </location>
</feature>
<dbReference type="EMBL" id="LSYV01000520">
    <property type="protein sequence ID" value="KXZ41358.1"/>
    <property type="molecule type" value="Genomic_DNA"/>
</dbReference>
<sequence length="396" mass="42704">MEPNPAEPQQQEVCAKAASAETRATPTKLGRLMSSKVGISLESTRWASKLAKLDVNQDGVIDAAEVAQMVDELVKEQSLRQVYRFMAIALLVVVAVLIGALTGIIWAVVELSKETKVTKVGAPYQYMTTTTGETTVVGGPIIELSGRLPSPYPSSVRIAFNSTAPNGRRRLLDMDKKNLVLYDVIEFAEDEQSVMEQCCTWVARGTHSGQVSVPGTLKLAGGNRFLTLTLQEHSGCPPNDRNATEAMGIVKSESGVSWLIICPLLPPPNKTCEIWFDRSTVPARRSLAQGADIIVDGIVASPHSDWLLDAVAPAWMVPYLPYVYEAFLAPVYGLYCVVGPSTAEWLAHGLRLAENGSANEYGMGYFAVLAGMAAALLATSAMLSSAASKRRRLALF</sequence>
<evidence type="ECO:0000313" key="4">
    <source>
        <dbReference type="Proteomes" id="UP000075714"/>
    </source>
</evidence>
<evidence type="ECO:0000313" key="3">
    <source>
        <dbReference type="EMBL" id="KXZ41358.1"/>
    </source>
</evidence>
<dbReference type="AlphaFoldDB" id="A0A150FUV2"/>
<evidence type="ECO:0000259" key="2">
    <source>
        <dbReference type="PROSITE" id="PS50222"/>
    </source>
</evidence>
<accession>A0A150FUV2</accession>
<gene>
    <name evidence="3" type="ORF">GPECTOR_523g510</name>
</gene>
<dbReference type="Proteomes" id="UP000075714">
    <property type="component" value="Unassembled WGS sequence"/>
</dbReference>
<keyword evidence="1" id="KW-0472">Membrane</keyword>
<keyword evidence="1" id="KW-1133">Transmembrane helix</keyword>
<feature type="transmembrane region" description="Helical" evidence="1">
    <location>
        <begin position="363"/>
        <end position="383"/>
    </location>
</feature>
<organism evidence="3 4">
    <name type="scientific">Gonium pectorale</name>
    <name type="common">Green alga</name>
    <dbReference type="NCBI Taxonomy" id="33097"/>
    <lineage>
        <taxon>Eukaryota</taxon>
        <taxon>Viridiplantae</taxon>
        <taxon>Chlorophyta</taxon>
        <taxon>core chlorophytes</taxon>
        <taxon>Chlorophyceae</taxon>
        <taxon>CS clade</taxon>
        <taxon>Chlamydomonadales</taxon>
        <taxon>Volvocaceae</taxon>
        <taxon>Gonium</taxon>
    </lineage>
</organism>
<keyword evidence="1" id="KW-0812">Transmembrane</keyword>
<dbReference type="InterPro" id="IPR002048">
    <property type="entry name" value="EF_hand_dom"/>
</dbReference>
<protein>
    <recommendedName>
        <fullName evidence="2">EF-hand domain-containing protein</fullName>
    </recommendedName>
</protein>
<proteinExistence type="predicted"/>
<feature type="domain" description="EF-hand" evidence="2">
    <location>
        <begin position="41"/>
        <end position="76"/>
    </location>
</feature>
<keyword evidence="4" id="KW-1185">Reference proteome</keyword>
<evidence type="ECO:0000256" key="1">
    <source>
        <dbReference type="SAM" id="Phobius"/>
    </source>
</evidence>
<dbReference type="OrthoDB" id="5212at2759"/>
<dbReference type="GO" id="GO:0005509">
    <property type="term" value="F:calcium ion binding"/>
    <property type="evidence" value="ECO:0007669"/>
    <property type="project" value="InterPro"/>
</dbReference>
<dbReference type="InterPro" id="IPR018247">
    <property type="entry name" value="EF_Hand_1_Ca_BS"/>
</dbReference>
<dbReference type="PROSITE" id="PS00018">
    <property type="entry name" value="EF_HAND_1"/>
    <property type="match status" value="1"/>
</dbReference>
<comment type="caution">
    <text evidence="3">The sequence shown here is derived from an EMBL/GenBank/DDBJ whole genome shotgun (WGS) entry which is preliminary data.</text>
</comment>
<dbReference type="PROSITE" id="PS50222">
    <property type="entry name" value="EF_HAND_2"/>
    <property type="match status" value="1"/>
</dbReference>